<dbReference type="HOGENOM" id="CLU_074852_0_0_1"/>
<evidence type="ECO:0000313" key="4">
    <source>
        <dbReference type="Proteomes" id="UP000027238"/>
    </source>
</evidence>
<proteinExistence type="predicted"/>
<feature type="region of interest" description="Disordered" evidence="1">
    <location>
        <begin position="1"/>
        <end position="36"/>
    </location>
</feature>
<accession>A0A066XZ66</accession>
<dbReference type="EMBL" id="JMSE01000256">
    <property type="protein sequence ID" value="KDN71076.1"/>
    <property type="molecule type" value="Genomic_DNA"/>
</dbReference>
<organism evidence="3 4">
    <name type="scientific">Colletotrichum sublineola</name>
    <name type="common">Sorghum anthracnose fungus</name>
    <dbReference type="NCBI Taxonomy" id="1173701"/>
    <lineage>
        <taxon>Eukaryota</taxon>
        <taxon>Fungi</taxon>
        <taxon>Dikarya</taxon>
        <taxon>Ascomycota</taxon>
        <taxon>Pezizomycotina</taxon>
        <taxon>Sordariomycetes</taxon>
        <taxon>Hypocreomycetidae</taxon>
        <taxon>Glomerellales</taxon>
        <taxon>Glomerellaceae</taxon>
        <taxon>Colletotrichum</taxon>
        <taxon>Colletotrichum graminicola species complex</taxon>
    </lineage>
</organism>
<keyword evidence="2" id="KW-0472">Membrane</keyword>
<comment type="caution">
    <text evidence="3">The sequence shown here is derived from an EMBL/GenBank/DDBJ whole genome shotgun (WGS) entry which is preliminary data.</text>
</comment>
<reference evidence="4" key="1">
    <citation type="journal article" date="2014" name="Genome Announc.">
        <title>Draft genome sequence of Colletotrichum sublineola, a destructive pathogen of cultivated sorghum.</title>
        <authorList>
            <person name="Baroncelli R."/>
            <person name="Sanz-Martin J.M."/>
            <person name="Rech G.E."/>
            <person name="Sukno S.A."/>
            <person name="Thon M.R."/>
        </authorList>
    </citation>
    <scope>NUCLEOTIDE SEQUENCE [LARGE SCALE GENOMIC DNA]</scope>
    <source>
        <strain evidence="4">TX430BB</strain>
    </source>
</reference>
<evidence type="ECO:0000256" key="2">
    <source>
        <dbReference type="SAM" id="Phobius"/>
    </source>
</evidence>
<keyword evidence="2" id="KW-0812">Transmembrane</keyword>
<sequence length="264" mass="29849">MEKMGLPTQDIGDPMKHWASEASSRPLTPNPCHHETVSQEELQPLIDNRPRRWVALFPVVIWVQWAVIACLSIGTLIFWAERRGLLAANREPATAGLPPIEPMVPDGVTEAEEALNYGYYMAEPIPYDIFHNVSVLDQRLSELQYANVASGVKANGRYGVYIDEAGQRRFLYPKLTGKDTEAYLVSGLHHMHCMMETLRDYGLLLDGFRPLWNDHHVVHCFNKWYRSIECAADSTGEGYQEPFGSVPMSEVNRASWGQHRAAVP</sequence>
<dbReference type="Proteomes" id="UP000027238">
    <property type="component" value="Unassembled WGS sequence"/>
</dbReference>
<evidence type="ECO:0000313" key="3">
    <source>
        <dbReference type="EMBL" id="KDN71076.1"/>
    </source>
</evidence>
<dbReference type="OrthoDB" id="3687641at2759"/>
<dbReference type="eggNOG" id="ENOG502T5NE">
    <property type="taxonomic scope" value="Eukaryota"/>
</dbReference>
<gene>
    <name evidence="3" type="ORF">CSUB01_10364</name>
</gene>
<keyword evidence="4" id="KW-1185">Reference proteome</keyword>
<evidence type="ECO:0000256" key="1">
    <source>
        <dbReference type="SAM" id="MobiDB-lite"/>
    </source>
</evidence>
<dbReference type="STRING" id="1173701.A0A066XZ66"/>
<protein>
    <submittedName>
        <fullName evidence="3">Uncharacterized protein</fullName>
    </submittedName>
</protein>
<dbReference type="AlphaFoldDB" id="A0A066XZ66"/>
<keyword evidence="2" id="KW-1133">Transmembrane helix</keyword>
<feature type="transmembrane region" description="Helical" evidence="2">
    <location>
        <begin position="53"/>
        <end position="80"/>
    </location>
</feature>
<name>A0A066XZ66_COLSU</name>